<feature type="domain" description="N-acetyltransferase" evidence="3">
    <location>
        <begin position="11"/>
        <end position="171"/>
    </location>
</feature>
<dbReference type="Proteomes" id="UP000016568">
    <property type="component" value="Unassembled WGS sequence"/>
</dbReference>
<keyword evidence="2" id="KW-0012">Acyltransferase</keyword>
<sequence>MNAVTTNDQGFELRPMTAQDAPAILAFAAALPIADLLFLQRDIRVEKVVAAWIRQTESGLIRSHLAFANGELIGCAALVRDALSWSPHVAEIRIVVSRDHRRIGVGRQLAEQAFALALADGTEKLVVSILPEQRGAIALFEEMGFRAEAMLRDHVRDADGVKHDLAILSIDLLRQGAQHVAYGRG</sequence>
<evidence type="ECO:0000256" key="2">
    <source>
        <dbReference type="ARBA" id="ARBA00023315"/>
    </source>
</evidence>
<accession>U3A5W4</accession>
<evidence type="ECO:0000313" key="4">
    <source>
        <dbReference type="EMBL" id="GAD50138.1"/>
    </source>
</evidence>
<dbReference type="EMBL" id="BASZ01000007">
    <property type="protein sequence ID" value="GAD50138.1"/>
    <property type="molecule type" value="Genomic_DNA"/>
</dbReference>
<dbReference type="PANTHER" id="PTHR43877:SF1">
    <property type="entry name" value="ACETYLTRANSFERASE"/>
    <property type="match status" value="1"/>
</dbReference>
<comment type="caution">
    <text evidence="4">The sequence shown here is derived from an EMBL/GenBank/DDBJ whole genome shotgun (WGS) entry which is preliminary data.</text>
</comment>
<dbReference type="Gene3D" id="3.40.630.30">
    <property type="match status" value="1"/>
</dbReference>
<dbReference type="InterPro" id="IPR000182">
    <property type="entry name" value="GNAT_dom"/>
</dbReference>
<name>U3A5W4_9SPHN</name>
<keyword evidence="5" id="KW-1185">Reference proteome</keyword>
<evidence type="ECO:0000256" key="1">
    <source>
        <dbReference type="ARBA" id="ARBA00022679"/>
    </source>
</evidence>
<dbReference type="AlphaFoldDB" id="U3A5W4"/>
<dbReference type="KEGG" id="ntd:EGO55_06075"/>
<dbReference type="InterPro" id="IPR050832">
    <property type="entry name" value="Bact_Acetyltransf"/>
</dbReference>
<dbReference type="SUPFAM" id="SSF55729">
    <property type="entry name" value="Acyl-CoA N-acyltransferases (Nat)"/>
    <property type="match status" value="1"/>
</dbReference>
<evidence type="ECO:0000313" key="5">
    <source>
        <dbReference type="Proteomes" id="UP000016568"/>
    </source>
</evidence>
<dbReference type="PROSITE" id="PS51186">
    <property type="entry name" value="GNAT"/>
    <property type="match status" value="1"/>
</dbReference>
<dbReference type="RefSeq" id="WP_021690956.1">
    <property type="nucleotide sequence ID" value="NZ_CP034179.1"/>
</dbReference>
<protein>
    <recommendedName>
        <fullName evidence="3">N-acetyltransferase domain-containing protein</fullName>
    </recommendedName>
</protein>
<reference evidence="4 5" key="1">
    <citation type="submission" date="2013-09" db="EMBL/GenBank/DDBJ databases">
        <title>Whole genome shotgun sequence of Novosphingobium tardaugens NBRC 16725.</title>
        <authorList>
            <person name="Isaki S."/>
            <person name="Hosoyama A."/>
            <person name="Tsuchikane K."/>
            <person name="Katsumata H."/>
            <person name="Ando Y."/>
            <person name="Yamazaki S."/>
            <person name="Fujita N."/>
        </authorList>
    </citation>
    <scope>NUCLEOTIDE SEQUENCE [LARGE SCALE GENOMIC DNA]</scope>
    <source>
        <strain evidence="4 5">NBRC 16725</strain>
    </source>
</reference>
<gene>
    <name evidence="4" type="ORF">NT2_07_01380</name>
</gene>
<keyword evidence="1" id="KW-0808">Transferase</keyword>
<dbReference type="Pfam" id="PF00583">
    <property type="entry name" value="Acetyltransf_1"/>
    <property type="match status" value="1"/>
</dbReference>
<evidence type="ECO:0000259" key="3">
    <source>
        <dbReference type="PROSITE" id="PS51186"/>
    </source>
</evidence>
<dbReference type="GO" id="GO:0016747">
    <property type="term" value="F:acyltransferase activity, transferring groups other than amino-acyl groups"/>
    <property type="evidence" value="ECO:0007669"/>
    <property type="project" value="InterPro"/>
</dbReference>
<dbReference type="PANTHER" id="PTHR43877">
    <property type="entry name" value="AMINOALKYLPHOSPHONATE N-ACETYLTRANSFERASE-RELATED-RELATED"/>
    <property type="match status" value="1"/>
</dbReference>
<dbReference type="OrthoDB" id="8221829at2"/>
<dbReference type="InterPro" id="IPR016181">
    <property type="entry name" value="Acyl_CoA_acyltransferase"/>
</dbReference>
<organism evidence="4 5">
    <name type="scientific">Caenibius tardaugens NBRC 16725</name>
    <dbReference type="NCBI Taxonomy" id="1219035"/>
    <lineage>
        <taxon>Bacteria</taxon>
        <taxon>Pseudomonadati</taxon>
        <taxon>Pseudomonadota</taxon>
        <taxon>Alphaproteobacteria</taxon>
        <taxon>Sphingomonadales</taxon>
        <taxon>Erythrobacteraceae</taxon>
        <taxon>Caenibius</taxon>
    </lineage>
</organism>
<dbReference type="CDD" id="cd04301">
    <property type="entry name" value="NAT_SF"/>
    <property type="match status" value="1"/>
</dbReference>
<proteinExistence type="predicted"/>
<dbReference type="eggNOG" id="COG1247">
    <property type="taxonomic scope" value="Bacteria"/>
</dbReference>